<evidence type="ECO:0000313" key="7">
    <source>
        <dbReference type="EMBL" id="MEF7614933.1"/>
    </source>
</evidence>
<dbReference type="Gene3D" id="1.10.760.10">
    <property type="entry name" value="Cytochrome c-like domain"/>
    <property type="match status" value="2"/>
</dbReference>
<keyword evidence="3 5" id="KW-0408">Iron</keyword>
<feature type="binding site" description="covalent" evidence="4">
    <location>
        <position position="70"/>
    </location>
    <ligand>
        <name>heme c</name>
        <dbReference type="ChEBI" id="CHEBI:61717"/>
        <label>1</label>
    </ligand>
</feature>
<feature type="binding site" description="covalent" evidence="4">
    <location>
        <position position="67"/>
    </location>
    <ligand>
        <name>heme c</name>
        <dbReference type="ChEBI" id="CHEBI:61717"/>
        <label>1</label>
    </ligand>
</feature>
<feature type="binding site" description="covalent" evidence="4">
    <location>
        <position position="341"/>
    </location>
    <ligand>
        <name>heme c</name>
        <dbReference type="ChEBI" id="CHEBI:61717"/>
        <label>3</label>
    </ligand>
</feature>
<protein>
    <submittedName>
        <fullName evidence="7">Cytochrome c</fullName>
    </submittedName>
</protein>
<evidence type="ECO:0000256" key="2">
    <source>
        <dbReference type="ARBA" id="ARBA00022723"/>
    </source>
</evidence>
<feature type="binding site" description="covalent" evidence="4">
    <location>
        <position position="338"/>
    </location>
    <ligand>
        <name>heme c</name>
        <dbReference type="ChEBI" id="CHEBI:61717"/>
        <label>3</label>
    </ligand>
</feature>
<dbReference type="InterPro" id="IPR051459">
    <property type="entry name" value="Cytochrome_c-type_DH"/>
</dbReference>
<dbReference type="GO" id="GO:0005506">
    <property type="term" value="F:iron ion binding"/>
    <property type="evidence" value="ECO:0007669"/>
    <property type="project" value="InterPro"/>
</dbReference>
<dbReference type="RefSeq" id="WP_332290022.1">
    <property type="nucleotide sequence ID" value="NZ_JAZIBG010000028.1"/>
</dbReference>
<dbReference type="AlphaFoldDB" id="A0AAW9QEX6"/>
<evidence type="ECO:0000256" key="3">
    <source>
        <dbReference type="ARBA" id="ARBA00023004"/>
    </source>
</evidence>
<dbReference type="GO" id="GO:0020037">
    <property type="term" value="F:heme binding"/>
    <property type="evidence" value="ECO:0007669"/>
    <property type="project" value="InterPro"/>
</dbReference>
<dbReference type="PANTHER" id="PTHR35008:SF4">
    <property type="entry name" value="BLL4482 PROTEIN"/>
    <property type="match status" value="1"/>
</dbReference>
<feature type="binding site" description="covalent" evidence="4">
    <location>
        <position position="213"/>
    </location>
    <ligand>
        <name>heme c</name>
        <dbReference type="ChEBI" id="CHEBI:61717"/>
        <label>2</label>
    </ligand>
</feature>
<comment type="caution">
    <text evidence="7">The sequence shown here is derived from an EMBL/GenBank/DDBJ whole genome shotgun (WGS) entry which is preliminary data.</text>
</comment>
<feature type="binding site" description="axial binding residue" evidence="5">
    <location>
        <position position="71"/>
    </location>
    <ligand>
        <name>heme c</name>
        <dbReference type="ChEBI" id="CHEBI:61717"/>
        <label>1</label>
    </ligand>
    <ligandPart>
        <name>Fe</name>
        <dbReference type="ChEBI" id="CHEBI:18248"/>
    </ligandPart>
</feature>
<accession>A0AAW9QEX6</accession>
<feature type="binding site" description="covalent" evidence="4">
    <location>
        <position position="216"/>
    </location>
    <ligand>
        <name>heme c</name>
        <dbReference type="ChEBI" id="CHEBI:61717"/>
        <label>2</label>
    </ligand>
</feature>
<sequence>MTSLKRLLWALLGLLVLALALLAGRIVLELRDTRETRPTSATTPASAAHAPADVIARGEYLARAGNCLACHTARGGAPGAGGAGIPTPFGTVYASNLTPDPATGLGRWSADDFWHALHEGRSRDGRLLYPAFPYPNITHTTRADADAIYAYLQTLPPVNQPAPAHTLRFPYNTQIALAAWRTLYFRPAAFEPDPAQPAEWNRGAYLVQGLGHCNACHASRNVLGATRSALDLGGGLIPMQNWYAPALDAAHEAGVAEWPVADVVQLLKTGSTRQASVIGPMAEVVLHSTQYLSDADLGAIATYLRALPQRASGPRPGVPAERNADRQARGQAVYERHCVACHGARGEGAPGIYPPLAGNRAVTMEPPANLVRIVLGGGFPPATAGNPRPYGMPPFATVLPDEDIAAVITYLRSAWGHQASPITTFEVNRYRTGSTAGGY</sequence>
<feature type="binding site" description="axial binding residue" evidence="5">
    <location>
        <position position="342"/>
    </location>
    <ligand>
        <name>heme c</name>
        <dbReference type="ChEBI" id="CHEBI:61717"/>
        <label>3</label>
    </ligand>
    <ligandPart>
        <name>Fe</name>
        <dbReference type="ChEBI" id="CHEBI:18248"/>
    </ligandPart>
</feature>
<dbReference type="Pfam" id="PF00034">
    <property type="entry name" value="Cytochrom_C"/>
    <property type="match status" value="2"/>
</dbReference>
<gene>
    <name evidence="7" type="ORF">V4F39_13500</name>
</gene>
<evidence type="ECO:0000256" key="5">
    <source>
        <dbReference type="PIRSR" id="PIRSR000018-51"/>
    </source>
</evidence>
<dbReference type="GO" id="GO:0016020">
    <property type="term" value="C:membrane"/>
    <property type="evidence" value="ECO:0007669"/>
    <property type="project" value="InterPro"/>
</dbReference>
<feature type="binding site" description="axial binding residue" evidence="5">
    <location>
        <position position="217"/>
    </location>
    <ligand>
        <name>heme c</name>
        <dbReference type="ChEBI" id="CHEBI:61717"/>
        <label>2</label>
    </ligand>
    <ligandPart>
        <name>Fe</name>
        <dbReference type="ChEBI" id="CHEBI:18248"/>
    </ligandPart>
</feature>
<dbReference type="PROSITE" id="PS51007">
    <property type="entry name" value="CYTC"/>
    <property type="match status" value="3"/>
</dbReference>
<evidence type="ECO:0000313" key="8">
    <source>
        <dbReference type="Proteomes" id="UP001336250"/>
    </source>
</evidence>
<feature type="domain" description="Cytochrome c" evidence="6">
    <location>
        <begin position="53"/>
        <end position="156"/>
    </location>
</feature>
<dbReference type="PANTHER" id="PTHR35008">
    <property type="entry name" value="BLL4482 PROTEIN-RELATED"/>
    <property type="match status" value="1"/>
</dbReference>
<evidence type="ECO:0000259" key="6">
    <source>
        <dbReference type="PROSITE" id="PS51007"/>
    </source>
</evidence>
<dbReference type="GO" id="GO:0016614">
    <property type="term" value="F:oxidoreductase activity, acting on CH-OH group of donors"/>
    <property type="evidence" value="ECO:0007669"/>
    <property type="project" value="InterPro"/>
</dbReference>
<dbReference type="SUPFAM" id="SSF46626">
    <property type="entry name" value="Cytochrome c"/>
    <property type="match status" value="3"/>
</dbReference>
<dbReference type="GO" id="GO:0009055">
    <property type="term" value="F:electron transfer activity"/>
    <property type="evidence" value="ECO:0007669"/>
    <property type="project" value="InterPro"/>
</dbReference>
<evidence type="ECO:0000256" key="4">
    <source>
        <dbReference type="PIRSR" id="PIRSR000018-50"/>
    </source>
</evidence>
<dbReference type="Proteomes" id="UP001336250">
    <property type="component" value="Unassembled WGS sequence"/>
</dbReference>
<comment type="cofactor">
    <cofactor evidence="4">
        <name>heme c</name>
        <dbReference type="ChEBI" id="CHEBI:61717"/>
    </cofactor>
    <text evidence="4">Binds 3 heme c groups covalently per subunit.</text>
</comment>
<reference evidence="7 8" key="1">
    <citation type="submission" date="2024-02" db="EMBL/GenBank/DDBJ databases">
        <title>Genome sequence of Aquincola sp. MAHUQ-54.</title>
        <authorList>
            <person name="Huq M.A."/>
        </authorList>
    </citation>
    <scope>NUCLEOTIDE SEQUENCE [LARGE SCALE GENOMIC DNA]</scope>
    <source>
        <strain evidence="7 8">MAHUQ-54</strain>
    </source>
</reference>
<evidence type="ECO:0000256" key="1">
    <source>
        <dbReference type="ARBA" id="ARBA00022617"/>
    </source>
</evidence>
<keyword evidence="8" id="KW-1185">Reference proteome</keyword>
<keyword evidence="2 5" id="KW-0479">Metal-binding</keyword>
<organism evidence="7 8">
    <name type="scientific">Aquincola agrisoli</name>
    <dbReference type="NCBI Taxonomy" id="3119538"/>
    <lineage>
        <taxon>Bacteria</taxon>
        <taxon>Pseudomonadati</taxon>
        <taxon>Pseudomonadota</taxon>
        <taxon>Betaproteobacteria</taxon>
        <taxon>Burkholderiales</taxon>
        <taxon>Sphaerotilaceae</taxon>
        <taxon>Aquincola</taxon>
    </lineage>
</organism>
<dbReference type="InterPro" id="IPR009056">
    <property type="entry name" value="Cyt_c-like_dom"/>
</dbReference>
<feature type="domain" description="Cytochrome c" evidence="6">
    <location>
        <begin position="198"/>
        <end position="308"/>
    </location>
</feature>
<dbReference type="PIRSF" id="PIRSF000018">
    <property type="entry name" value="Mb_ADH_cyt_c"/>
    <property type="match status" value="1"/>
</dbReference>
<dbReference type="InterPro" id="IPR036909">
    <property type="entry name" value="Cyt_c-like_dom_sf"/>
</dbReference>
<dbReference type="InterPro" id="IPR014353">
    <property type="entry name" value="Membr-bd_ADH_cyt_c"/>
</dbReference>
<feature type="domain" description="Cytochrome c" evidence="6">
    <location>
        <begin position="325"/>
        <end position="415"/>
    </location>
</feature>
<name>A0AAW9QEX6_9BURK</name>
<keyword evidence="1 4" id="KW-0349">Heme</keyword>
<proteinExistence type="predicted"/>
<dbReference type="EMBL" id="JAZIBG010000028">
    <property type="protein sequence ID" value="MEF7614933.1"/>
    <property type="molecule type" value="Genomic_DNA"/>
</dbReference>